<dbReference type="Proteomes" id="UP000436858">
    <property type="component" value="Unassembled WGS sequence"/>
</dbReference>
<name>A0A0P0ETT9_BACT4</name>
<gene>
    <name evidence="1" type="ORF">GAN91_01885</name>
    <name evidence="2" type="ORF">KHY35_04725</name>
    <name evidence="3" type="ORF">PO127_04275</name>
</gene>
<comment type="caution">
    <text evidence="1">The sequence shown here is derived from an EMBL/GenBank/DDBJ whole genome shotgun (WGS) entry which is preliminary data.</text>
</comment>
<dbReference type="GeneID" id="60926217"/>
<dbReference type="Proteomes" id="UP001217776">
    <property type="component" value="Unassembled WGS sequence"/>
</dbReference>
<sequence length="281" mass="32376">MKNMLTLIVLLSSWLTVYSQESYTEAELKQKCDSIVEEANTLYRYETAAWNFTDMIFAKPGLIETIQNILTYHQGDSIKCVAIDKQSYCIYEATFLNESAPCSEVTTRRNLTEQEILLAKIKEKIRSELADHEKYPIYRYDNYPLNWDLIPFADGYKFYAISGVSKGRAIPFGNDYLFIANKEGEIQSWKKFHSRLIPVEATEQMPMIAFPVHSHLKYEPFISATDICTFRLYYNKTGSTKFAVYSTALSMYFIYELATNTITPTKDINFNSAPLSEKVAP</sequence>
<organism evidence="1 4">
    <name type="scientific">Bacteroides thetaiotaomicron</name>
    <dbReference type="NCBI Taxonomy" id="818"/>
    <lineage>
        <taxon>Bacteria</taxon>
        <taxon>Pseudomonadati</taxon>
        <taxon>Bacteroidota</taxon>
        <taxon>Bacteroidia</taxon>
        <taxon>Bacteroidales</taxon>
        <taxon>Bacteroidaceae</taxon>
        <taxon>Bacteroides</taxon>
    </lineage>
</organism>
<reference evidence="2" key="2">
    <citation type="submission" date="2021-02" db="EMBL/GenBank/DDBJ databases">
        <title>Infant gut strain persistence is associated with maternal origin, phylogeny, and functional potential including surface adhesion and iron acquisition.</title>
        <authorList>
            <person name="Lou Y.C."/>
        </authorList>
    </citation>
    <scope>NUCLEOTIDE SEQUENCE</scope>
    <source>
        <strain evidence="2">L3_082_243G1_dasL3_082_243G1_maxbin2.maxbin.015s ta_sub</strain>
    </source>
</reference>
<dbReference type="Proteomes" id="UP000782901">
    <property type="component" value="Unassembled WGS sequence"/>
</dbReference>
<evidence type="ECO:0000313" key="2">
    <source>
        <dbReference type="EMBL" id="MBS5410010.1"/>
    </source>
</evidence>
<dbReference type="EMBL" id="JAGZEE010000004">
    <property type="protein sequence ID" value="MBS5410010.1"/>
    <property type="molecule type" value="Genomic_DNA"/>
</dbReference>
<dbReference type="KEGG" id="btho:Btheta7330_03122"/>
<dbReference type="EMBL" id="JAQNVG010000005">
    <property type="protein sequence ID" value="MDC2234963.1"/>
    <property type="molecule type" value="Genomic_DNA"/>
</dbReference>
<evidence type="ECO:0000313" key="1">
    <source>
        <dbReference type="EMBL" id="KAB4486792.1"/>
    </source>
</evidence>
<dbReference type="RefSeq" id="WP_008766198.1">
    <property type="nucleotide sequence ID" value="NZ_BAABXH010000002.1"/>
</dbReference>
<dbReference type="AlphaFoldDB" id="A0A0P0ETT9"/>
<accession>A0A0P0ETT9</accession>
<dbReference type="OMA" id="IPFGNDY"/>
<reference evidence="3" key="3">
    <citation type="submission" date="2022-10" db="EMBL/GenBank/DDBJ databases">
        <title>Human gut microbiome strain richness.</title>
        <authorList>
            <person name="Chen-Liaw A."/>
        </authorList>
    </citation>
    <scope>NUCLEOTIDE SEQUENCE</scope>
    <source>
        <strain evidence="3">1001283st1_A3_1001283B150304_161114</strain>
    </source>
</reference>
<dbReference type="EMBL" id="WCRY01000002">
    <property type="protein sequence ID" value="KAB4486792.1"/>
    <property type="molecule type" value="Genomic_DNA"/>
</dbReference>
<accession>C6IEA5</accession>
<protein>
    <submittedName>
        <fullName evidence="1">Uncharacterized protein</fullName>
    </submittedName>
</protein>
<evidence type="ECO:0000313" key="3">
    <source>
        <dbReference type="EMBL" id="MDC2234963.1"/>
    </source>
</evidence>
<evidence type="ECO:0000313" key="4">
    <source>
        <dbReference type="Proteomes" id="UP000436858"/>
    </source>
</evidence>
<proteinExistence type="predicted"/>
<reference evidence="1 4" key="1">
    <citation type="journal article" date="2019" name="Nat. Med.">
        <title>A library of human gut bacterial isolates paired with longitudinal multiomics data enables mechanistic microbiome research.</title>
        <authorList>
            <person name="Poyet M."/>
            <person name="Groussin M."/>
            <person name="Gibbons S.M."/>
            <person name="Avila-Pacheco J."/>
            <person name="Jiang X."/>
            <person name="Kearney S.M."/>
            <person name="Perrotta A.R."/>
            <person name="Berdy B."/>
            <person name="Zhao S."/>
            <person name="Lieberman T.D."/>
            <person name="Swanson P.K."/>
            <person name="Smith M."/>
            <person name="Roesemann S."/>
            <person name="Alexander J.E."/>
            <person name="Rich S.A."/>
            <person name="Livny J."/>
            <person name="Vlamakis H."/>
            <person name="Clish C."/>
            <person name="Bullock K."/>
            <person name="Deik A."/>
            <person name="Scott J."/>
            <person name="Pierce K.A."/>
            <person name="Xavier R.J."/>
            <person name="Alm E.J."/>
        </authorList>
    </citation>
    <scope>NUCLEOTIDE SEQUENCE [LARGE SCALE GENOMIC DNA]</scope>
    <source>
        <strain evidence="1 4">BIOML-A162</strain>
    </source>
</reference>